<dbReference type="EMBL" id="JBBMFM010000130">
    <property type="protein sequence ID" value="MEQ2427845.1"/>
    <property type="molecule type" value="Genomic_DNA"/>
</dbReference>
<sequence>MYKGKSLLIGNTELATFKDIKNFLFHNTSSLNTDSKSIDLYLRKSSYIMEHSYLNEHLLFQTGAAMYPPIKSREQLLPLYRYGPSNGQYSHCYSITDIIQTELLLLELDFLHSLKYCMLYWTAIPSVGNLILESSYNKINVNKSHKYPIDHNYFINNIKDMPEDGMLFTKKCMASSSDADVNSNSSLRRNLSEFFKNNETVLQYLGLHKTATSYRLPFTELYSFYSLFAFKRNLLSTSDIAEYNMQIVEDLKKQKYKRRKPEWFLYSYRINHLFLIQKLKTINEYFKELTQDSFISKFKVASPHIENPKKLITDLFFDQTFIDKFLYSDWPDCYIFVKLQLYTSICLNNNPRYSDKQYKEFRDILLTNMEQSFSCYLTNFAIDRLRHRLRNNSYEIELTESTIMALLESNDFFCNYYFNLNLQNLDSSLSPSIIKSIGLNII</sequence>
<keyword evidence="2" id="KW-1185">Reference proteome</keyword>
<reference evidence="1 2" key="1">
    <citation type="submission" date="2024-03" db="EMBL/GenBank/DDBJ databases">
        <title>Human intestinal bacterial collection.</title>
        <authorList>
            <person name="Pauvert C."/>
            <person name="Hitch T.C.A."/>
            <person name="Clavel T."/>
        </authorList>
    </citation>
    <scope>NUCLEOTIDE SEQUENCE [LARGE SCALE GENOMIC DNA]</scope>
    <source>
        <strain evidence="1 2">CLA-SR-H021</strain>
    </source>
</reference>
<proteinExistence type="predicted"/>
<organism evidence="1 2">
    <name type="scientific">Enterocloster hominis</name>
    <name type="common">ex Hitch et al. 2024</name>
    <dbReference type="NCBI Taxonomy" id="1917870"/>
    <lineage>
        <taxon>Bacteria</taxon>
        <taxon>Bacillati</taxon>
        <taxon>Bacillota</taxon>
        <taxon>Clostridia</taxon>
        <taxon>Lachnospirales</taxon>
        <taxon>Lachnospiraceae</taxon>
        <taxon>Enterocloster</taxon>
    </lineage>
</organism>
<evidence type="ECO:0000313" key="2">
    <source>
        <dbReference type="Proteomes" id="UP001454086"/>
    </source>
</evidence>
<accession>A0ABV1DCW9</accession>
<dbReference type="Proteomes" id="UP001454086">
    <property type="component" value="Unassembled WGS sequence"/>
</dbReference>
<evidence type="ECO:0000313" key="1">
    <source>
        <dbReference type="EMBL" id="MEQ2427845.1"/>
    </source>
</evidence>
<gene>
    <name evidence="1" type="ORF">WMQ36_23050</name>
</gene>
<dbReference type="RefSeq" id="WP_008721009.1">
    <property type="nucleotide sequence ID" value="NZ_JBBMFM010000130.1"/>
</dbReference>
<protein>
    <submittedName>
        <fullName evidence="1">Uncharacterized protein</fullName>
    </submittedName>
</protein>
<comment type="caution">
    <text evidence="1">The sequence shown here is derived from an EMBL/GenBank/DDBJ whole genome shotgun (WGS) entry which is preliminary data.</text>
</comment>
<name>A0ABV1DCW9_9FIRM</name>